<proteinExistence type="predicted"/>
<dbReference type="EMBL" id="JABBWE010000032">
    <property type="protein sequence ID" value="KAG1793196.1"/>
    <property type="molecule type" value="Genomic_DNA"/>
</dbReference>
<dbReference type="RefSeq" id="XP_041159685.1">
    <property type="nucleotide sequence ID" value="XM_041310872.1"/>
</dbReference>
<dbReference type="Gene3D" id="2.130.10.10">
    <property type="entry name" value="YVTN repeat-like/Quinoprotein amine dehydrogenase"/>
    <property type="match status" value="2"/>
</dbReference>
<dbReference type="PANTHER" id="PTHR19848:SF8">
    <property type="entry name" value="F-BOX AND WD REPEAT DOMAIN CONTAINING 7"/>
    <property type="match status" value="1"/>
</dbReference>
<keyword evidence="1 3" id="KW-0853">WD repeat</keyword>
<organism evidence="5 6">
    <name type="scientific">Suillus plorans</name>
    <dbReference type="NCBI Taxonomy" id="116603"/>
    <lineage>
        <taxon>Eukaryota</taxon>
        <taxon>Fungi</taxon>
        <taxon>Dikarya</taxon>
        <taxon>Basidiomycota</taxon>
        <taxon>Agaricomycotina</taxon>
        <taxon>Agaricomycetes</taxon>
        <taxon>Agaricomycetidae</taxon>
        <taxon>Boletales</taxon>
        <taxon>Suillineae</taxon>
        <taxon>Suillaceae</taxon>
        <taxon>Suillus</taxon>
    </lineage>
</organism>
<keyword evidence="2" id="KW-0677">Repeat</keyword>
<dbReference type="SMART" id="SM00320">
    <property type="entry name" value="WD40"/>
    <property type="match status" value="2"/>
</dbReference>
<sequence length="529" mass="57682">MSTADALTCLAISPDGQKIASATARSGATITDISSKNTHQLEMHADADAHTHVTAVAWSPDGRKIICVLSDHTIRCWNITSARSVGPPFGAHNDLIITVGFLPDSSHAISLSRDGELLVWNTGNGIVTQQVTVSNASQTIFVAALSVDSSLLVTSDTKEGVAWGIPQCARIAEIALPDIPLLQAAIIPNDRPRVVLAFGNRSFWIWDANTGKHDNACFEGLDKDDIPLAMAASPDGKLLALEIDGDIDHPTHFYDMKGHEFTTSNMKCTHPFAFSLDGKFFAASSVPSDSKDGSCKPIIRSVEEILGPSPLDLSATIIPKDKGKQRSLGHNPAFFDQPPPSGNAKGRHIRFGSGPSSSSVHQQASTGRERRISPLSKIWKRIRYPRSPEAREAQQVSSRSANRERRIPHLANIWTRIRHPSSHRVVSTVDVPAAQAKRRIVVSRPLRTATAQSSSSTRENARSQMMSTEQGSAQSSRQAGRLEHTQGHIDVEDRTSIDSGMVYAERDTQSVKAHGCWNIFWNWLCYKAF</sequence>
<gene>
    <name evidence="5" type="ORF">HD556DRAFT_526044</name>
</gene>
<evidence type="ECO:0000256" key="2">
    <source>
        <dbReference type="ARBA" id="ARBA00022737"/>
    </source>
</evidence>
<dbReference type="Proteomes" id="UP000719766">
    <property type="component" value="Unassembled WGS sequence"/>
</dbReference>
<dbReference type="PROSITE" id="PS50294">
    <property type="entry name" value="WD_REPEATS_REGION"/>
    <property type="match status" value="1"/>
</dbReference>
<accession>A0A9P7ANN1</accession>
<evidence type="ECO:0000256" key="3">
    <source>
        <dbReference type="PROSITE-ProRule" id="PRU00221"/>
    </source>
</evidence>
<feature type="compositionally biased region" description="Basic and acidic residues" evidence="4">
    <location>
        <begin position="480"/>
        <end position="493"/>
    </location>
</feature>
<comment type="caution">
    <text evidence="5">The sequence shown here is derived from an EMBL/GenBank/DDBJ whole genome shotgun (WGS) entry which is preliminary data.</text>
</comment>
<dbReference type="AlphaFoldDB" id="A0A9P7ANN1"/>
<feature type="repeat" description="WD" evidence="3">
    <location>
        <begin position="53"/>
        <end position="87"/>
    </location>
</feature>
<feature type="repeat" description="WD" evidence="3">
    <location>
        <begin position="89"/>
        <end position="130"/>
    </location>
</feature>
<evidence type="ECO:0000313" key="6">
    <source>
        <dbReference type="Proteomes" id="UP000719766"/>
    </source>
</evidence>
<feature type="compositionally biased region" description="Polar residues" evidence="4">
    <location>
        <begin position="462"/>
        <end position="478"/>
    </location>
</feature>
<evidence type="ECO:0000313" key="5">
    <source>
        <dbReference type="EMBL" id="KAG1793196.1"/>
    </source>
</evidence>
<protein>
    <submittedName>
        <fullName evidence="5">WD40-repeat-containing domain protein</fullName>
    </submittedName>
</protein>
<dbReference type="GeneID" id="64604636"/>
<dbReference type="InterPro" id="IPR015943">
    <property type="entry name" value="WD40/YVTN_repeat-like_dom_sf"/>
</dbReference>
<dbReference type="PANTHER" id="PTHR19848">
    <property type="entry name" value="WD40 REPEAT PROTEIN"/>
    <property type="match status" value="1"/>
</dbReference>
<evidence type="ECO:0000256" key="1">
    <source>
        <dbReference type="ARBA" id="ARBA00022574"/>
    </source>
</evidence>
<name>A0A9P7ANN1_9AGAM</name>
<dbReference type="Pfam" id="PF00400">
    <property type="entry name" value="WD40"/>
    <property type="match status" value="1"/>
</dbReference>
<keyword evidence="6" id="KW-1185">Reference proteome</keyword>
<dbReference type="PROSITE" id="PS50082">
    <property type="entry name" value="WD_REPEATS_2"/>
    <property type="match status" value="2"/>
</dbReference>
<dbReference type="InterPro" id="IPR001680">
    <property type="entry name" value="WD40_rpt"/>
</dbReference>
<dbReference type="OrthoDB" id="411991at2759"/>
<feature type="compositionally biased region" description="Polar residues" evidence="4">
    <location>
        <begin position="354"/>
        <end position="366"/>
    </location>
</feature>
<feature type="region of interest" description="Disordered" evidence="4">
    <location>
        <begin position="445"/>
        <end position="493"/>
    </location>
</feature>
<reference evidence="5" key="1">
    <citation type="journal article" date="2020" name="New Phytol.">
        <title>Comparative genomics reveals dynamic genome evolution in host specialist ectomycorrhizal fungi.</title>
        <authorList>
            <person name="Lofgren L.A."/>
            <person name="Nguyen N.H."/>
            <person name="Vilgalys R."/>
            <person name="Ruytinx J."/>
            <person name="Liao H.L."/>
            <person name="Branco S."/>
            <person name="Kuo A."/>
            <person name="LaButti K."/>
            <person name="Lipzen A."/>
            <person name="Andreopoulos W."/>
            <person name="Pangilinan J."/>
            <person name="Riley R."/>
            <person name="Hundley H."/>
            <person name="Na H."/>
            <person name="Barry K."/>
            <person name="Grigoriev I.V."/>
            <person name="Stajich J.E."/>
            <person name="Kennedy P.G."/>
        </authorList>
    </citation>
    <scope>NUCLEOTIDE SEQUENCE</scope>
    <source>
        <strain evidence="5">S12</strain>
    </source>
</reference>
<feature type="region of interest" description="Disordered" evidence="4">
    <location>
        <begin position="322"/>
        <end position="372"/>
    </location>
</feature>
<evidence type="ECO:0000256" key="4">
    <source>
        <dbReference type="SAM" id="MobiDB-lite"/>
    </source>
</evidence>
<dbReference type="InterPro" id="IPR036322">
    <property type="entry name" value="WD40_repeat_dom_sf"/>
</dbReference>
<dbReference type="SUPFAM" id="SSF50978">
    <property type="entry name" value="WD40 repeat-like"/>
    <property type="match status" value="1"/>
</dbReference>